<evidence type="ECO:0000259" key="3">
    <source>
        <dbReference type="PROSITE" id="PS50850"/>
    </source>
</evidence>
<dbReference type="PANTHER" id="PTHR11360">
    <property type="entry name" value="MONOCARBOXYLATE TRANSPORTER"/>
    <property type="match status" value="1"/>
</dbReference>
<reference evidence="4 5" key="1">
    <citation type="journal article" date="2018" name="Sci. Rep.">
        <title>Comparative analysis of the Pocillopora damicornis genome highlights role of immune system in coral evolution.</title>
        <authorList>
            <person name="Cunning R."/>
            <person name="Bay R.A."/>
            <person name="Gillette P."/>
            <person name="Baker A.C."/>
            <person name="Traylor-Knowles N."/>
        </authorList>
    </citation>
    <scope>NUCLEOTIDE SEQUENCE [LARGE SCALE GENOMIC DNA]</scope>
    <source>
        <strain evidence="4">RSMAS</strain>
        <tissue evidence="4">Whole animal</tissue>
    </source>
</reference>
<gene>
    <name evidence="4" type="ORF">pdam_00014780</name>
</gene>
<sequence>MEGKALRVQLERRVDSCWSWVVCFSSFIVQFLILGTHNSFGSFFVALLEEFQRSEAETAWIGSLAMGITYMAAPIATSLCDRWGCRVVMCLGSVTYMVAMLLTSVVQHMSLMYITYGVLFGFASSCCYFSSFYILIVYFNKHLALANGIAAAGAGAGTMSLSLTVDKLIASYGLRMTFKGLAALSVCLFLAGLTFLPIDFREGEDELLKKEALLKEQEEIRIKDRLVKNIKELFKPAPVWGNKPFVAWTVALAMVLIAYYIPYMYLVRLAESVGIPSTQGALLVGYFALAQTVGKIFFGKLGDSSRVSRLTLTQLALLVIAVAACLCPLAQSHSALLTYSLVSGLFDGCLSVMIGLVTHDIVGRQMMAKAVGTLYGIVAIPMTVGPPMAGLLFDSTGSYNIVFFLSSGLVIGGSCVMFLIPILLRSKPSLLKVITPEIIVSMPDKLQEDDEISLFEGDTAKLRTSHMSFRSLADELGIYRSHLLLDRTPNLSSRPSSFVLFSIVPEGSFRDLSQLNERYSNSRGASYTSLVRLSEIKVDSRVNSCARLEPVAEAEAWDSGLPSEHLDVIKPPTAVPELFVTVSRSCDCMNEPASHVMTIDLNKDSASVEIVSKSTESGFASEESVVSACDNSIELISSSSDLDGKRLSGYSWNSTGSSLSCKTQCSEAGTEDSGYGDDLTQAHCVTEGSSEIDDHMKPSMCTFVSQDSLQSDLRQDNGYCSCDSSLDVQKSYTEVTGTDDEAMAGHARKGLLIEDACHSNFNTGEQTRMVMELSYCTCGEEEDDSVNKLISDAKEIIELKKPYISVLPQPPDIYSELFEGILEEVNEYVENFSELSVCQGTMKTLPKVSMTDIISCEQETVV</sequence>
<dbReference type="AlphaFoldDB" id="A0A3M6U6X4"/>
<dbReference type="SUPFAM" id="SSF103473">
    <property type="entry name" value="MFS general substrate transporter"/>
    <property type="match status" value="1"/>
</dbReference>
<feature type="transmembrane region" description="Helical" evidence="2">
    <location>
        <begin position="401"/>
        <end position="424"/>
    </location>
</feature>
<accession>A0A3M6U6X4</accession>
<keyword evidence="2" id="KW-0812">Transmembrane</keyword>
<feature type="transmembrane region" description="Helical" evidence="2">
    <location>
        <begin position="181"/>
        <end position="200"/>
    </location>
</feature>
<organism evidence="4 5">
    <name type="scientific">Pocillopora damicornis</name>
    <name type="common">Cauliflower coral</name>
    <name type="synonym">Millepora damicornis</name>
    <dbReference type="NCBI Taxonomy" id="46731"/>
    <lineage>
        <taxon>Eukaryota</taxon>
        <taxon>Metazoa</taxon>
        <taxon>Cnidaria</taxon>
        <taxon>Anthozoa</taxon>
        <taxon>Hexacorallia</taxon>
        <taxon>Scleractinia</taxon>
        <taxon>Astrocoeniina</taxon>
        <taxon>Pocilloporidae</taxon>
        <taxon>Pocillopora</taxon>
    </lineage>
</organism>
<keyword evidence="2" id="KW-1133">Transmembrane helix</keyword>
<keyword evidence="5" id="KW-1185">Reference proteome</keyword>
<dbReference type="EMBL" id="RCHS01002147">
    <property type="protein sequence ID" value="RMX49361.1"/>
    <property type="molecule type" value="Genomic_DNA"/>
</dbReference>
<feature type="transmembrane region" description="Helical" evidence="2">
    <location>
        <begin position="87"/>
        <end position="107"/>
    </location>
</feature>
<dbReference type="InterPro" id="IPR011701">
    <property type="entry name" value="MFS"/>
</dbReference>
<dbReference type="PANTHER" id="PTHR11360:SF251">
    <property type="entry name" value="MAJOR FACILITATOR SUPERFAMILY (MFS) PROFILE DOMAIN-CONTAINING PROTEIN"/>
    <property type="match status" value="1"/>
</dbReference>
<comment type="caution">
    <text evidence="4">The sequence shown here is derived from an EMBL/GenBank/DDBJ whole genome shotgun (WGS) entry which is preliminary data.</text>
</comment>
<feature type="transmembrane region" description="Helical" evidence="2">
    <location>
        <begin position="59"/>
        <end position="80"/>
    </location>
</feature>
<dbReference type="CDD" id="cd17352">
    <property type="entry name" value="MFS_MCT_SLC16"/>
    <property type="match status" value="1"/>
</dbReference>
<feature type="transmembrane region" description="Helical" evidence="2">
    <location>
        <begin position="370"/>
        <end position="389"/>
    </location>
</feature>
<feature type="transmembrane region" description="Helical" evidence="2">
    <location>
        <begin position="143"/>
        <end position="161"/>
    </location>
</feature>
<feature type="domain" description="Major facilitator superfamily (MFS) profile" evidence="3">
    <location>
        <begin position="22"/>
        <end position="425"/>
    </location>
</feature>
<feature type="transmembrane region" description="Helical" evidence="2">
    <location>
        <begin position="21"/>
        <end position="47"/>
    </location>
</feature>
<dbReference type="InterPro" id="IPR036259">
    <property type="entry name" value="MFS_trans_sf"/>
</dbReference>
<dbReference type="InterPro" id="IPR020846">
    <property type="entry name" value="MFS_dom"/>
</dbReference>
<dbReference type="OrthoDB" id="5989569at2759"/>
<evidence type="ECO:0000313" key="5">
    <source>
        <dbReference type="Proteomes" id="UP000275408"/>
    </source>
</evidence>
<dbReference type="InterPro" id="IPR050327">
    <property type="entry name" value="Proton-linked_MCT"/>
</dbReference>
<evidence type="ECO:0000313" key="4">
    <source>
        <dbReference type="EMBL" id="RMX49361.1"/>
    </source>
</evidence>
<feature type="transmembrane region" description="Helical" evidence="2">
    <location>
        <begin position="310"/>
        <end position="331"/>
    </location>
</feature>
<dbReference type="Gene3D" id="1.20.1250.20">
    <property type="entry name" value="MFS general substrate transporter like domains"/>
    <property type="match status" value="2"/>
</dbReference>
<protein>
    <recommendedName>
        <fullName evidence="3">Major facilitator superfamily (MFS) profile domain-containing protein</fullName>
    </recommendedName>
</protein>
<proteinExistence type="predicted"/>
<feature type="transmembrane region" description="Helical" evidence="2">
    <location>
        <begin position="337"/>
        <end position="358"/>
    </location>
</feature>
<dbReference type="GO" id="GO:0016020">
    <property type="term" value="C:membrane"/>
    <property type="evidence" value="ECO:0007669"/>
    <property type="project" value="UniProtKB-SubCell"/>
</dbReference>
<dbReference type="GO" id="GO:0022857">
    <property type="term" value="F:transmembrane transporter activity"/>
    <property type="evidence" value="ECO:0007669"/>
    <property type="project" value="InterPro"/>
</dbReference>
<dbReference type="Pfam" id="PF07690">
    <property type="entry name" value="MFS_1"/>
    <property type="match status" value="1"/>
</dbReference>
<name>A0A3M6U6X4_POCDA</name>
<comment type="subcellular location">
    <subcellularLocation>
        <location evidence="1">Membrane</location>
        <topology evidence="1">Multi-pass membrane protein</topology>
    </subcellularLocation>
</comment>
<dbReference type="PROSITE" id="PS50850">
    <property type="entry name" value="MFS"/>
    <property type="match status" value="1"/>
</dbReference>
<keyword evidence="2" id="KW-0472">Membrane</keyword>
<feature type="transmembrane region" description="Helical" evidence="2">
    <location>
        <begin position="245"/>
        <end position="266"/>
    </location>
</feature>
<dbReference type="Proteomes" id="UP000275408">
    <property type="component" value="Unassembled WGS sequence"/>
</dbReference>
<evidence type="ECO:0000256" key="2">
    <source>
        <dbReference type="SAM" id="Phobius"/>
    </source>
</evidence>
<feature type="transmembrane region" description="Helical" evidence="2">
    <location>
        <begin position="113"/>
        <end position="136"/>
    </location>
</feature>
<evidence type="ECO:0000256" key="1">
    <source>
        <dbReference type="ARBA" id="ARBA00004141"/>
    </source>
</evidence>